<dbReference type="Pfam" id="PF19747">
    <property type="entry name" value="DUF6234"/>
    <property type="match status" value="1"/>
</dbReference>
<evidence type="ECO:0000259" key="2">
    <source>
        <dbReference type="Pfam" id="PF19747"/>
    </source>
</evidence>
<sequence length="128" mass="13120">MAERIPSGCSGCVLVGAELTALVLIFLAWGASYFSWDPLNVGDPISPYIAKAAVVAVIAAVTAIVAAARGASGVAWGQGAVVCLTIVVMLGANLVGRRVEEEHRRSACYAGLDAPWCEDYTVNGAAAP</sequence>
<comment type="caution">
    <text evidence="3">The sequence shown here is derived from an EMBL/GenBank/DDBJ whole genome shotgun (WGS) entry which is preliminary data.</text>
</comment>
<reference evidence="3 4" key="1">
    <citation type="submission" date="2021-06" db="EMBL/GenBank/DDBJ databases">
        <authorList>
            <person name="Pan X."/>
        </authorList>
    </citation>
    <scope>NUCLEOTIDE SEQUENCE [LARGE SCALE GENOMIC DNA]</scope>
    <source>
        <strain evidence="3 4">4503</strain>
    </source>
</reference>
<dbReference type="RefSeq" id="WP_216347118.1">
    <property type="nucleotide sequence ID" value="NZ_JAHLEM010000777.1"/>
</dbReference>
<dbReference type="EMBL" id="JAHLEM010000777">
    <property type="protein sequence ID" value="MBU3870480.1"/>
    <property type="molecule type" value="Genomic_DNA"/>
</dbReference>
<name>A0ABS6CUY5_9ACTN</name>
<keyword evidence="4" id="KW-1185">Reference proteome</keyword>
<organism evidence="3 4">
    <name type="scientific">Streptomyces niphimycinicus</name>
    <dbReference type="NCBI Taxonomy" id="2842201"/>
    <lineage>
        <taxon>Bacteria</taxon>
        <taxon>Bacillati</taxon>
        <taxon>Actinomycetota</taxon>
        <taxon>Actinomycetes</taxon>
        <taxon>Kitasatosporales</taxon>
        <taxon>Streptomycetaceae</taxon>
        <taxon>Streptomyces</taxon>
    </lineage>
</organism>
<evidence type="ECO:0000313" key="3">
    <source>
        <dbReference type="EMBL" id="MBU3870480.1"/>
    </source>
</evidence>
<feature type="transmembrane region" description="Helical" evidence="1">
    <location>
        <begin position="13"/>
        <end position="36"/>
    </location>
</feature>
<dbReference type="InterPro" id="IPR046201">
    <property type="entry name" value="DUF6234"/>
</dbReference>
<accession>A0ABS6CUY5</accession>
<evidence type="ECO:0000313" key="4">
    <source>
        <dbReference type="Proteomes" id="UP000720508"/>
    </source>
</evidence>
<keyword evidence="1" id="KW-0812">Transmembrane</keyword>
<feature type="domain" description="DUF6234" evidence="2">
    <location>
        <begin position="2"/>
        <end position="105"/>
    </location>
</feature>
<feature type="transmembrane region" description="Helical" evidence="1">
    <location>
        <begin position="48"/>
        <end position="68"/>
    </location>
</feature>
<keyword evidence="1" id="KW-0472">Membrane</keyword>
<proteinExistence type="predicted"/>
<evidence type="ECO:0000256" key="1">
    <source>
        <dbReference type="SAM" id="Phobius"/>
    </source>
</evidence>
<protein>
    <recommendedName>
        <fullName evidence="2">DUF6234 domain-containing protein</fullName>
    </recommendedName>
</protein>
<feature type="transmembrane region" description="Helical" evidence="1">
    <location>
        <begin position="74"/>
        <end position="95"/>
    </location>
</feature>
<dbReference type="Proteomes" id="UP000720508">
    <property type="component" value="Unassembled WGS sequence"/>
</dbReference>
<keyword evidence="1" id="KW-1133">Transmembrane helix</keyword>
<gene>
    <name evidence="3" type="ORF">KN815_42495</name>
</gene>